<keyword evidence="4" id="KW-0547">Nucleotide-binding</keyword>
<accession>A0A820W3Y3</accession>
<dbReference type="GO" id="GO:0005739">
    <property type="term" value="C:mitochondrion"/>
    <property type="evidence" value="ECO:0007669"/>
    <property type="project" value="TreeGrafter"/>
</dbReference>
<proteinExistence type="predicted"/>
<dbReference type="GO" id="GO:0042709">
    <property type="term" value="C:succinate-CoA ligase complex"/>
    <property type="evidence" value="ECO:0007669"/>
    <property type="project" value="TreeGrafter"/>
</dbReference>
<dbReference type="GO" id="GO:0006099">
    <property type="term" value="P:tricarboxylic acid cycle"/>
    <property type="evidence" value="ECO:0007669"/>
    <property type="project" value="UniProtKB-UniPathway"/>
</dbReference>
<feature type="non-terminal residue" evidence="8">
    <location>
        <position position="1"/>
    </location>
</feature>
<dbReference type="InterPro" id="IPR005811">
    <property type="entry name" value="SUCC_ACL_C"/>
</dbReference>
<dbReference type="Pfam" id="PF08442">
    <property type="entry name" value="ATP-grasp_2"/>
    <property type="match status" value="1"/>
</dbReference>
<dbReference type="GO" id="GO:0005524">
    <property type="term" value="F:ATP binding"/>
    <property type="evidence" value="ECO:0007669"/>
    <property type="project" value="UniProtKB-KW"/>
</dbReference>
<dbReference type="GO" id="GO:0004775">
    <property type="term" value="F:succinate-CoA ligase (ADP-forming) activity"/>
    <property type="evidence" value="ECO:0007669"/>
    <property type="project" value="TreeGrafter"/>
</dbReference>
<gene>
    <name evidence="8" type="ORF">OVN521_LOCUS41360</name>
</gene>
<evidence type="ECO:0000259" key="6">
    <source>
        <dbReference type="Pfam" id="PF00549"/>
    </source>
</evidence>
<evidence type="ECO:0000259" key="7">
    <source>
        <dbReference type="Pfam" id="PF08442"/>
    </source>
</evidence>
<keyword evidence="9" id="KW-1185">Reference proteome</keyword>
<feature type="domain" description="ATP-grasp fold succinyl-CoA synthetase-type" evidence="7">
    <location>
        <begin position="1"/>
        <end position="53"/>
    </location>
</feature>
<keyword evidence="3" id="KW-0436">Ligase</keyword>
<dbReference type="Pfam" id="PF00549">
    <property type="entry name" value="Ligase_CoA"/>
    <property type="match status" value="1"/>
</dbReference>
<evidence type="ECO:0000313" key="9">
    <source>
        <dbReference type="Proteomes" id="UP000663866"/>
    </source>
</evidence>
<dbReference type="SUPFAM" id="SSF56059">
    <property type="entry name" value="Glutathione synthetase ATP-binding domain-like"/>
    <property type="match status" value="1"/>
</dbReference>
<dbReference type="InterPro" id="IPR016102">
    <property type="entry name" value="Succinyl-CoA_synth-like"/>
</dbReference>
<dbReference type="AlphaFoldDB" id="A0A820W3Y3"/>
<evidence type="ECO:0000256" key="4">
    <source>
        <dbReference type="ARBA" id="ARBA00022741"/>
    </source>
</evidence>
<reference evidence="8" key="1">
    <citation type="submission" date="2021-02" db="EMBL/GenBank/DDBJ databases">
        <authorList>
            <person name="Nowell W R."/>
        </authorList>
    </citation>
    <scope>NUCLEOTIDE SEQUENCE</scope>
</reference>
<evidence type="ECO:0000313" key="8">
    <source>
        <dbReference type="EMBL" id="CAF4511768.1"/>
    </source>
</evidence>
<name>A0A820W3Y3_9BILA</name>
<feature type="domain" description="ATP-citrate synthase/succinyl-CoA ligase C-terminal" evidence="6">
    <location>
        <begin position="113"/>
        <end position="222"/>
    </location>
</feature>
<dbReference type="Proteomes" id="UP000663866">
    <property type="component" value="Unassembled WGS sequence"/>
</dbReference>
<dbReference type="SUPFAM" id="SSF52210">
    <property type="entry name" value="Succinyl-CoA synthetase domains"/>
    <property type="match status" value="1"/>
</dbReference>
<organism evidence="8 9">
    <name type="scientific">Rotaria magnacalcarata</name>
    <dbReference type="NCBI Taxonomy" id="392030"/>
    <lineage>
        <taxon>Eukaryota</taxon>
        <taxon>Metazoa</taxon>
        <taxon>Spiralia</taxon>
        <taxon>Gnathifera</taxon>
        <taxon>Rotifera</taxon>
        <taxon>Eurotatoria</taxon>
        <taxon>Bdelloidea</taxon>
        <taxon>Philodinida</taxon>
        <taxon>Philodinidae</taxon>
        <taxon>Rotaria</taxon>
    </lineage>
</organism>
<keyword evidence="2" id="KW-0816">Tricarboxylic acid cycle</keyword>
<comment type="pathway">
    <text evidence="1">Carbohydrate metabolism; tricarboxylic acid cycle; succinate from succinyl-CoA (ligase route): step 1/1.</text>
</comment>
<evidence type="ECO:0008006" key="10">
    <source>
        <dbReference type="Google" id="ProtNLM"/>
    </source>
</evidence>
<dbReference type="Gene3D" id="3.30.470.20">
    <property type="entry name" value="ATP-grasp fold, B domain"/>
    <property type="match status" value="1"/>
</dbReference>
<dbReference type="GO" id="GO:0006104">
    <property type="term" value="P:succinyl-CoA metabolic process"/>
    <property type="evidence" value="ECO:0007669"/>
    <property type="project" value="TreeGrafter"/>
</dbReference>
<feature type="non-terminal residue" evidence="8">
    <location>
        <position position="222"/>
    </location>
</feature>
<evidence type="ECO:0000256" key="1">
    <source>
        <dbReference type="ARBA" id="ARBA00005064"/>
    </source>
</evidence>
<dbReference type="PROSITE" id="PS01217">
    <property type="entry name" value="SUCCINYL_COA_LIG_3"/>
    <property type="match status" value="1"/>
</dbReference>
<evidence type="ECO:0000256" key="3">
    <source>
        <dbReference type="ARBA" id="ARBA00022598"/>
    </source>
</evidence>
<evidence type="ECO:0000256" key="5">
    <source>
        <dbReference type="ARBA" id="ARBA00022840"/>
    </source>
</evidence>
<dbReference type="PANTHER" id="PTHR11815:SF1">
    <property type="entry name" value="SUCCINATE--COA LIGASE [ADP-FORMING] SUBUNIT BETA, MITOCHONDRIAL"/>
    <property type="match status" value="1"/>
</dbReference>
<comment type="caution">
    <text evidence="8">The sequence shown here is derived from an EMBL/GenBank/DDBJ whole genome shotgun (WGS) entry which is preliminary data.</text>
</comment>
<dbReference type="InterPro" id="IPR017866">
    <property type="entry name" value="Succ-CoA_synthase_bsu_CS"/>
</dbReference>
<sequence>DVITGLEHKDALTIGEKLGFRNDALKEVADTMMKLYDLFMKKDIILLEINPLTEAADGKIYCMDCKINIDDNAQFRQQAVFDEKDNAQKDWRDVKAEEANLNYIGLDGEIGCLVNGAGLAMATMDIIKLHGGSPANFLDVGGGASAAQVKNAFELITVDPRVQAVFVNIFGGIMRCDVIAQGIIAAAKELKLTIPIVVRLQGTRVDDAKAILANSQFKILAC</sequence>
<evidence type="ECO:0000256" key="2">
    <source>
        <dbReference type="ARBA" id="ARBA00022532"/>
    </source>
</evidence>
<dbReference type="FunFam" id="3.40.50.261:FF:000001">
    <property type="entry name" value="Succinate--CoA ligase [ADP-forming] subunit beta"/>
    <property type="match status" value="1"/>
</dbReference>
<dbReference type="PANTHER" id="PTHR11815">
    <property type="entry name" value="SUCCINYL-COA SYNTHETASE BETA CHAIN"/>
    <property type="match status" value="1"/>
</dbReference>
<dbReference type="InterPro" id="IPR013650">
    <property type="entry name" value="ATP-grasp_succ-CoA_synth-type"/>
</dbReference>
<keyword evidence="5" id="KW-0067">ATP-binding</keyword>
<dbReference type="EMBL" id="CAJOBG010054910">
    <property type="protein sequence ID" value="CAF4511768.1"/>
    <property type="molecule type" value="Genomic_DNA"/>
</dbReference>
<dbReference type="Gene3D" id="3.40.50.261">
    <property type="entry name" value="Succinyl-CoA synthetase domains"/>
    <property type="match status" value="1"/>
</dbReference>
<dbReference type="UniPathway" id="UPA00223">
    <property type="reaction ID" value="UER00999"/>
</dbReference>
<protein>
    <recommendedName>
        <fullName evidence="10">Succinate-CoA ligase subunit beta</fullName>
    </recommendedName>
</protein>